<evidence type="ECO:0000313" key="1">
    <source>
        <dbReference type="EMBL" id="AXK50819.1"/>
    </source>
</evidence>
<keyword evidence="2" id="KW-1185">Reference proteome</keyword>
<dbReference type="AlphaFoldDB" id="A0A345Z2J0"/>
<dbReference type="EMBL" id="CP031376">
    <property type="protein sequence ID" value="AXK50819.1"/>
    <property type="molecule type" value="Genomic_DNA"/>
</dbReference>
<proteinExistence type="predicted"/>
<evidence type="ECO:0000313" key="2">
    <source>
        <dbReference type="Proteomes" id="UP000254792"/>
    </source>
</evidence>
<accession>A0A345Z2J0</accession>
<dbReference type="Proteomes" id="UP000254792">
    <property type="component" value="Chromosome"/>
</dbReference>
<sequence>MNEIIHTIIDRAYMIKSTAGAQKLVDEAKIYCSSLGLTHLKELSDDEQNTTLELIWVWNLVYSFSSWYLKFMTAKEMEVIDDNLKDKFSKSFEVFTSGENIFEANQIKFKPNPEMIEAANKFELKLITMN</sequence>
<dbReference type="KEGG" id="salx:SALLE_v1c01430"/>
<dbReference type="OrthoDB" id="9836155at2"/>
<dbReference type="RefSeq" id="WP_115557744.1">
    <property type="nucleotide sequence ID" value="NZ_CP031376.1"/>
</dbReference>
<gene>
    <name evidence="1" type="ORF">SALLE_v1c01430</name>
</gene>
<organism evidence="1 2">
    <name type="scientific">Spiroplasma alleghenense</name>
    <dbReference type="NCBI Taxonomy" id="216931"/>
    <lineage>
        <taxon>Bacteria</taxon>
        <taxon>Bacillati</taxon>
        <taxon>Mycoplasmatota</taxon>
        <taxon>Mollicutes</taxon>
        <taxon>Entomoplasmatales</taxon>
        <taxon>Spiroplasmataceae</taxon>
        <taxon>Spiroplasma</taxon>
    </lineage>
</organism>
<name>A0A345Z2J0_9MOLU</name>
<reference evidence="1 2" key="1">
    <citation type="submission" date="2018-07" db="EMBL/GenBank/DDBJ databases">
        <title>Complete genome sequence of Spiroplasma alleghenense PLHS-1 (ATCC 51752).</title>
        <authorList>
            <person name="Chou L."/>
            <person name="Lee T.-Y."/>
            <person name="Tsai Y.-M."/>
            <person name="Kuo C.-H."/>
        </authorList>
    </citation>
    <scope>NUCLEOTIDE SEQUENCE [LARGE SCALE GENOMIC DNA]</scope>
    <source>
        <strain evidence="1 2">PLHS-1</strain>
    </source>
</reference>
<protein>
    <submittedName>
        <fullName evidence="1">Uncharacterized protein</fullName>
    </submittedName>
</protein>